<sequence length="54" mass="6008">MALRAVEREGFGCGRGVVRLEGINTRYRRNTQVIDGIGIANPGLMIDSYNRLNN</sequence>
<protein>
    <submittedName>
        <fullName evidence="1">Uncharacterized protein</fullName>
    </submittedName>
</protein>
<gene>
    <name evidence="1" type="ORF">AVDCRST_MAG93-177</name>
</gene>
<reference evidence="1" key="1">
    <citation type="submission" date="2020-02" db="EMBL/GenBank/DDBJ databases">
        <authorList>
            <person name="Meier V. D."/>
        </authorList>
    </citation>
    <scope>NUCLEOTIDE SEQUENCE</scope>
    <source>
        <strain evidence="1">AVDCRST_MAG93</strain>
    </source>
</reference>
<accession>A0A6J4H478</accession>
<dbReference type="AlphaFoldDB" id="A0A6J4H478"/>
<organism evidence="1">
    <name type="scientific">uncultured Chloroflexia bacterium</name>
    <dbReference type="NCBI Taxonomy" id="1672391"/>
    <lineage>
        <taxon>Bacteria</taxon>
        <taxon>Bacillati</taxon>
        <taxon>Chloroflexota</taxon>
        <taxon>Chloroflexia</taxon>
        <taxon>environmental samples</taxon>
    </lineage>
</organism>
<dbReference type="EMBL" id="CADCTR010000057">
    <property type="protein sequence ID" value="CAA9214560.1"/>
    <property type="molecule type" value="Genomic_DNA"/>
</dbReference>
<name>A0A6J4H478_9CHLR</name>
<evidence type="ECO:0000313" key="1">
    <source>
        <dbReference type="EMBL" id="CAA9214560.1"/>
    </source>
</evidence>
<proteinExistence type="predicted"/>